<organism evidence="6 7">
    <name type="scientific">Rhizocola hellebori</name>
    <dbReference type="NCBI Taxonomy" id="1392758"/>
    <lineage>
        <taxon>Bacteria</taxon>
        <taxon>Bacillati</taxon>
        <taxon>Actinomycetota</taxon>
        <taxon>Actinomycetes</taxon>
        <taxon>Micromonosporales</taxon>
        <taxon>Micromonosporaceae</taxon>
        <taxon>Rhizocola</taxon>
    </lineage>
</organism>
<evidence type="ECO:0000313" key="7">
    <source>
        <dbReference type="Proteomes" id="UP000612899"/>
    </source>
</evidence>
<gene>
    <name evidence="6" type="ORF">Rhe02_57070</name>
</gene>
<dbReference type="SUPFAM" id="SSF88713">
    <property type="entry name" value="Glycoside hydrolase/deacetylase"/>
    <property type="match status" value="1"/>
</dbReference>
<comment type="caution">
    <text evidence="6">The sequence shown here is derived from an EMBL/GenBank/DDBJ whole genome shotgun (WGS) entry which is preliminary data.</text>
</comment>
<evidence type="ECO:0000256" key="3">
    <source>
        <dbReference type="ARBA" id="ARBA00022679"/>
    </source>
</evidence>
<dbReference type="InterPro" id="IPR029044">
    <property type="entry name" value="Nucleotide-diphossugar_trans"/>
</dbReference>
<evidence type="ECO:0000256" key="4">
    <source>
        <dbReference type="SAM" id="Phobius"/>
    </source>
</evidence>
<keyword evidence="3 6" id="KW-0808">Transferase</keyword>
<reference evidence="6" key="1">
    <citation type="submission" date="2021-01" db="EMBL/GenBank/DDBJ databases">
        <title>Whole genome shotgun sequence of Rhizocola hellebori NBRC 109834.</title>
        <authorList>
            <person name="Komaki H."/>
            <person name="Tamura T."/>
        </authorList>
    </citation>
    <scope>NUCLEOTIDE SEQUENCE</scope>
    <source>
        <strain evidence="6">NBRC 109834</strain>
    </source>
</reference>
<comment type="similarity">
    <text evidence="1">Belongs to the glycosyltransferase 2 family.</text>
</comment>
<evidence type="ECO:0000259" key="5">
    <source>
        <dbReference type="PROSITE" id="PS51677"/>
    </source>
</evidence>
<keyword evidence="4" id="KW-0472">Membrane</keyword>
<dbReference type="InterPro" id="IPR002509">
    <property type="entry name" value="NODB_dom"/>
</dbReference>
<dbReference type="Pfam" id="PF13641">
    <property type="entry name" value="Glyco_tranf_2_3"/>
    <property type="match status" value="1"/>
</dbReference>
<dbReference type="CDD" id="cd06423">
    <property type="entry name" value="CESA_like"/>
    <property type="match status" value="1"/>
</dbReference>
<proteinExistence type="inferred from homology"/>
<name>A0A8J3QDI7_9ACTN</name>
<dbReference type="RefSeq" id="WP_203911417.1">
    <property type="nucleotide sequence ID" value="NZ_BONY01000038.1"/>
</dbReference>
<protein>
    <submittedName>
        <fullName evidence="6">Bi-functional transferase/deacetylase</fullName>
    </submittedName>
</protein>
<feature type="transmembrane region" description="Helical" evidence="4">
    <location>
        <begin position="630"/>
        <end position="650"/>
    </location>
</feature>
<dbReference type="InterPro" id="IPR011330">
    <property type="entry name" value="Glyco_hydro/deAcase_b/a-brl"/>
</dbReference>
<keyword evidence="4" id="KW-0812">Transmembrane</keyword>
<dbReference type="Proteomes" id="UP000612899">
    <property type="component" value="Unassembled WGS sequence"/>
</dbReference>
<dbReference type="AlphaFoldDB" id="A0A8J3QDI7"/>
<dbReference type="PROSITE" id="PS51677">
    <property type="entry name" value="NODB"/>
    <property type="match status" value="1"/>
</dbReference>
<dbReference type="GO" id="GO:0016757">
    <property type="term" value="F:glycosyltransferase activity"/>
    <property type="evidence" value="ECO:0007669"/>
    <property type="project" value="UniProtKB-KW"/>
</dbReference>
<dbReference type="PANTHER" id="PTHR43630:SF1">
    <property type="entry name" value="POLY-BETA-1,6-N-ACETYL-D-GLUCOSAMINE SYNTHASE"/>
    <property type="match status" value="1"/>
</dbReference>
<evidence type="ECO:0000256" key="1">
    <source>
        <dbReference type="ARBA" id="ARBA00006739"/>
    </source>
</evidence>
<evidence type="ECO:0000256" key="2">
    <source>
        <dbReference type="ARBA" id="ARBA00022676"/>
    </source>
</evidence>
<dbReference type="Gene3D" id="3.90.550.10">
    <property type="entry name" value="Spore Coat Polysaccharide Biosynthesis Protein SpsA, Chain A"/>
    <property type="match status" value="1"/>
</dbReference>
<dbReference type="GO" id="GO:0016810">
    <property type="term" value="F:hydrolase activity, acting on carbon-nitrogen (but not peptide) bonds"/>
    <property type="evidence" value="ECO:0007669"/>
    <property type="project" value="InterPro"/>
</dbReference>
<keyword evidence="2" id="KW-0328">Glycosyltransferase</keyword>
<feature type="transmembrane region" description="Helical" evidence="4">
    <location>
        <begin position="311"/>
        <end position="334"/>
    </location>
</feature>
<dbReference type="GO" id="GO:0005975">
    <property type="term" value="P:carbohydrate metabolic process"/>
    <property type="evidence" value="ECO:0007669"/>
    <property type="project" value="InterPro"/>
</dbReference>
<accession>A0A8J3QDI7</accession>
<feature type="transmembrane region" description="Helical" evidence="4">
    <location>
        <begin position="596"/>
        <end position="624"/>
    </location>
</feature>
<feature type="domain" description="NodB homology" evidence="5">
    <location>
        <begin position="85"/>
        <end position="272"/>
    </location>
</feature>
<keyword evidence="4" id="KW-1133">Transmembrane helix</keyword>
<dbReference type="EMBL" id="BONY01000038">
    <property type="protein sequence ID" value="GIH07640.1"/>
    <property type="molecule type" value="Genomic_DNA"/>
</dbReference>
<dbReference type="Pfam" id="PF01522">
    <property type="entry name" value="Polysacc_deac_1"/>
    <property type="match status" value="1"/>
</dbReference>
<dbReference type="PANTHER" id="PTHR43630">
    <property type="entry name" value="POLY-BETA-1,6-N-ACETYL-D-GLUCOSAMINE SYNTHASE"/>
    <property type="match status" value="1"/>
</dbReference>
<keyword evidence="7" id="KW-1185">Reference proteome</keyword>
<evidence type="ECO:0000313" key="6">
    <source>
        <dbReference type="EMBL" id="GIH07640.1"/>
    </source>
</evidence>
<dbReference type="SUPFAM" id="SSF53448">
    <property type="entry name" value="Nucleotide-diphospho-sugar transferases"/>
    <property type="match status" value="1"/>
</dbReference>
<sequence length="707" mass="77442">MPRHVVAQRRAMPRRPRAHWVLLLLALVVLLGLLTLNGYESGVLGGSGRPQAQPEQAVVPAEIAEGGPLIRFDGASPQSRSLPAKQIALTFDDGPDPEWTPKILDVLAEQQAKATFFVLGSRVNRYPEITRRILAEGHEVGSHTFTHAELATVPSWRRGLEVALTSNAIAGATGYQTTLFRPPFSSGPDALTLTDFTTLREIGSLGYIGVLADLDTRDWQRPGTPEIVKAATPAVGKGAVVLMHDGGGDRAQTVEALNQLIPQLKAQGYQFSTVTAAIGAPSAHVPAAAGVQLRGDTFRGAQIIAGWVTTAMGWLLAIALILSVLRLVVQLFAVRRHLRLVRQRWSAGRPEVLLPVSVIVPAYNESANIAATVRSLVHSDYPQLEVIVVDDGSTDGTADIVRRMGLPDVYVTSQENAGKPVALNTGIALARGDLLVLVDGDTVFQTNTIYNLVQGFADPRVGAIAGNTKVANRKGWLGKWQHLEYVVGFNLDRRYFDVAGCMPTIPGAVGAFRAEVLDQVRGVSSDTLAEDTDLTMAVLRAGWKVTYEEHAIAWTEAPSTLRVLWRQRYRWCYGTMQAMWKHRRALIERNRLRRGLLYLATFQLALPLAAPAVDVFALYGLLFLPWYQMAAAWLGLLAMQTFTAAVALKLDRESQRPLWTIVFQQVVYRQLMYLVVVQSAVTALIGNRLRWQRMTRTGSAAALLTKR</sequence>
<dbReference type="Gene3D" id="3.20.20.370">
    <property type="entry name" value="Glycoside hydrolase/deacetylase"/>
    <property type="match status" value="1"/>
</dbReference>